<organism evidence="7 8">
    <name type="scientific">Avrilella dinanensis</name>
    <dbReference type="NCBI Taxonomy" id="2008672"/>
    <lineage>
        <taxon>Bacteria</taxon>
        <taxon>Pseudomonadati</taxon>
        <taxon>Bacteroidota</taxon>
        <taxon>Flavobacteriia</taxon>
        <taxon>Flavobacteriales</taxon>
        <taxon>Flavobacteriaceae</taxon>
        <taxon>Avrilella</taxon>
    </lineage>
</organism>
<dbReference type="InterPro" id="IPR042177">
    <property type="entry name" value="Cell/Rod_1"/>
</dbReference>
<dbReference type="AlphaFoldDB" id="A0A2M9R7B5"/>
<dbReference type="Gene3D" id="2.40.10.350">
    <property type="entry name" value="Rod shape-determining protein MreC, domain 2"/>
    <property type="match status" value="1"/>
</dbReference>
<evidence type="ECO:0000259" key="6">
    <source>
        <dbReference type="Pfam" id="PF04085"/>
    </source>
</evidence>
<protein>
    <recommendedName>
        <fullName evidence="2">Cell shape-determining protein MreC</fullName>
    </recommendedName>
    <alternativeName>
        <fullName evidence="4">Cell shape protein MreC</fullName>
    </alternativeName>
</protein>
<dbReference type="GO" id="GO:0005886">
    <property type="term" value="C:plasma membrane"/>
    <property type="evidence" value="ECO:0007669"/>
    <property type="project" value="TreeGrafter"/>
</dbReference>
<keyword evidence="5" id="KW-0812">Transmembrane</keyword>
<name>A0A2M9R7B5_9FLAO</name>
<dbReference type="RefSeq" id="WP_100678152.1">
    <property type="nucleotide sequence ID" value="NZ_NIPO01000001.1"/>
</dbReference>
<dbReference type="InterPro" id="IPR055342">
    <property type="entry name" value="MreC_beta-barrel_core"/>
</dbReference>
<proteinExistence type="inferred from homology"/>
<dbReference type="Pfam" id="PF04085">
    <property type="entry name" value="MreC"/>
    <property type="match status" value="1"/>
</dbReference>
<comment type="caution">
    <text evidence="7">The sequence shown here is derived from an EMBL/GenBank/DDBJ whole genome shotgun (WGS) entry which is preliminary data.</text>
</comment>
<sequence length="277" mass="31077">MQQIIRFLTRNSITILFLLLFGIAFFLTIKSHNYHQSVTVNSSNKVSGFVYDKVNGVKSYFGLKQENEQLAKENAYLQQLLYNSRVIIDSAFTVNPELHLDADYQVLQSLVIKNSYSKKRNYLTIKGGQENGIKTDMGVINSNGVIGIVENVSDNYAVVQSILNLKTRIAAKVSDTEHFGTVVWDGKNAGYVQLIDIPKLANLHKGDTVVTGGSSTIFPENIPIGFVEQVFTSETSNFYTINVRLFNDMTRLQSVYLIENTGLEEIIELEQNTGQDE</sequence>
<evidence type="ECO:0000256" key="1">
    <source>
        <dbReference type="ARBA" id="ARBA00009369"/>
    </source>
</evidence>
<evidence type="ECO:0000313" key="8">
    <source>
        <dbReference type="Proteomes" id="UP000231960"/>
    </source>
</evidence>
<evidence type="ECO:0000256" key="4">
    <source>
        <dbReference type="ARBA" id="ARBA00032089"/>
    </source>
</evidence>
<feature type="transmembrane region" description="Helical" evidence="5">
    <location>
        <begin position="12"/>
        <end position="29"/>
    </location>
</feature>
<dbReference type="EMBL" id="NIPO01000001">
    <property type="protein sequence ID" value="PJR04593.1"/>
    <property type="molecule type" value="Genomic_DNA"/>
</dbReference>
<dbReference type="PANTHER" id="PTHR34138">
    <property type="entry name" value="CELL SHAPE-DETERMINING PROTEIN MREC"/>
    <property type="match status" value="1"/>
</dbReference>
<dbReference type="GO" id="GO:0008360">
    <property type="term" value="P:regulation of cell shape"/>
    <property type="evidence" value="ECO:0007669"/>
    <property type="project" value="UniProtKB-KW"/>
</dbReference>
<evidence type="ECO:0000256" key="5">
    <source>
        <dbReference type="SAM" id="Phobius"/>
    </source>
</evidence>
<accession>A0A2M9R7B5</accession>
<comment type="similarity">
    <text evidence="1">Belongs to the MreC family.</text>
</comment>
<dbReference type="Gene3D" id="2.40.10.340">
    <property type="entry name" value="Rod shape-determining protein MreC, domain 1"/>
    <property type="match status" value="1"/>
</dbReference>
<dbReference type="Proteomes" id="UP000231960">
    <property type="component" value="Unassembled WGS sequence"/>
</dbReference>
<keyword evidence="8" id="KW-1185">Reference proteome</keyword>
<feature type="domain" description="Rod shape-determining protein MreC beta-barrel core" evidence="6">
    <location>
        <begin position="111"/>
        <end position="259"/>
    </location>
</feature>
<dbReference type="PANTHER" id="PTHR34138:SF1">
    <property type="entry name" value="CELL SHAPE-DETERMINING PROTEIN MREC"/>
    <property type="match status" value="1"/>
</dbReference>
<evidence type="ECO:0000256" key="2">
    <source>
        <dbReference type="ARBA" id="ARBA00013855"/>
    </source>
</evidence>
<dbReference type="InterPro" id="IPR007221">
    <property type="entry name" value="MreC"/>
</dbReference>
<dbReference type="InterPro" id="IPR042175">
    <property type="entry name" value="Cell/Rod_MreC_2"/>
</dbReference>
<evidence type="ECO:0000313" key="7">
    <source>
        <dbReference type="EMBL" id="PJR04593.1"/>
    </source>
</evidence>
<reference evidence="7 8" key="1">
    <citation type="submission" date="2017-06" db="EMBL/GenBank/DDBJ databases">
        <title>Description of Avrilella dinanensis gen. nov. sp. nov.</title>
        <authorList>
            <person name="Leyer C."/>
            <person name="Sassi M."/>
            <person name="Minet J."/>
            <person name="Kayal S."/>
            <person name="Cattoir V."/>
        </authorList>
    </citation>
    <scope>NUCLEOTIDE SEQUENCE [LARGE SCALE GENOMIC DNA]</scope>
    <source>
        <strain evidence="7 8">UR159</strain>
    </source>
</reference>
<dbReference type="NCBIfam" id="NF010532">
    <property type="entry name" value="PRK13922.9-3"/>
    <property type="match status" value="1"/>
</dbReference>
<evidence type="ECO:0000256" key="3">
    <source>
        <dbReference type="ARBA" id="ARBA00022960"/>
    </source>
</evidence>
<keyword evidence="5" id="KW-1133">Transmembrane helix</keyword>
<dbReference type="OrthoDB" id="9811827at2"/>
<keyword evidence="5" id="KW-0472">Membrane</keyword>
<gene>
    <name evidence="7" type="ORF">CDL10_08590</name>
</gene>
<keyword evidence="3" id="KW-0133">Cell shape</keyword>